<dbReference type="InterPro" id="IPR011990">
    <property type="entry name" value="TPR-like_helical_dom_sf"/>
</dbReference>
<sequence>VEKLRECPPVKPLAVTFTGLIQCSAEAGHIHDCISIFMYMQEFCAPNIGTVNAMIKAYGKNNMFEEARVLFERIKKGRIGQQNPVSNDTKLSPDIFTYNAILEACAVADKWEYLDNVYKQMVLHGHSIDQNRHAWLIVAASRAGKSHLLDHAFDQLMRQGKIPHISLYKEKICQSLQSEEYDKVMNYVDTIAKGSMDISKNDWTELFKKNTNRVSKDRLRDLSHKLNNFVADDGLRSSIFSNLIESLDFLCGLDTSPEPMKLINNLRTMKYDGETHSYSNTMSLYSAGENDKVTGAIRNRYIMNNGGMQEQNPKHGTENDTIDPFATNEIDYDMDDLEDPNFPSSDEILMQWRQDIREKSLV</sequence>
<dbReference type="EMBL" id="JAHRHJ020000007">
    <property type="protein sequence ID" value="KAH9307815.1"/>
    <property type="molecule type" value="Genomic_DNA"/>
</dbReference>
<dbReference type="PANTHER" id="PTHR46935">
    <property type="entry name" value="OS01G0674700 PROTEIN"/>
    <property type="match status" value="1"/>
</dbReference>
<evidence type="ECO:0000256" key="2">
    <source>
        <dbReference type="PROSITE-ProRule" id="PRU00708"/>
    </source>
</evidence>
<evidence type="ECO:0008006" key="5">
    <source>
        <dbReference type="Google" id="ProtNLM"/>
    </source>
</evidence>
<name>A0AA38FPN8_TAXCH</name>
<dbReference type="InterPro" id="IPR044645">
    <property type="entry name" value="DG1/EMB2279-like"/>
</dbReference>
<evidence type="ECO:0000256" key="1">
    <source>
        <dbReference type="ARBA" id="ARBA00022737"/>
    </source>
</evidence>
<dbReference type="GO" id="GO:0009507">
    <property type="term" value="C:chloroplast"/>
    <property type="evidence" value="ECO:0007669"/>
    <property type="project" value="TreeGrafter"/>
</dbReference>
<dbReference type="AlphaFoldDB" id="A0AA38FPN8"/>
<dbReference type="PROSITE" id="PS51375">
    <property type="entry name" value="PPR"/>
    <property type="match status" value="2"/>
</dbReference>
<reference evidence="3 4" key="1">
    <citation type="journal article" date="2021" name="Nat. Plants">
        <title>The Taxus genome provides insights into paclitaxel biosynthesis.</title>
        <authorList>
            <person name="Xiong X."/>
            <person name="Gou J."/>
            <person name="Liao Q."/>
            <person name="Li Y."/>
            <person name="Zhou Q."/>
            <person name="Bi G."/>
            <person name="Li C."/>
            <person name="Du R."/>
            <person name="Wang X."/>
            <person name="Sun T."/>
            <person name="Guo L."/>
            <person name="Liang H."/>
            <person name="Lu P."/>
            <person name="Wu Y."/>
            <person name="Zhang Z."/>
            <person name="Ro D.K."/>
            <person name="Shang Y."/>
            <person name="Huang S."/>
            <person name="Yan J."/>
        </authorList>
    </citation>
    <scope>NUCLEOTIDE SEQUENCE [LARGE SCALE GENOMIC DNA]</scope>
    <source>
        <strain evidence="3">Ta-2019</strain>
    </source>
</reference>
<dbReference type="Pfam" id="PF01535">
    <property type="entry name" value="PPR"/>
    <property type="match status" value="1"/>
</dbReference>
<keyword evidence="4" id="KW-1185">Reference proteome</keyword>
<dbReference type="PANTHER" id="PTHR46935:SF2">
    <property type="entry name" value="PENTACOTRIPEPTIDE-REPEAT REGION OF PRORP DOMAIN-CONTAINING PROTEIN"/>
    <property type="match status" value="1"/>
</dbReference>
<feature type="repeat" description="PPR" evidence="2">
    <location>
        <begin position="47"/>
        <end position="81"/>
    </location>
</feature>
<protein>
    <recommendedName>
        <fullName evidence="5">Pentatricopeptide repeat-containing protein</fullName>
    </recommendedName>
</protein>
<feature type="non-terminal residue" evidence="3">
    <location>
        <position position="1"/>
    </location>
</feature>
<dbReference type="Gene3D" id="1.25.40.10">
    <property type="entry name" value="Tetratricopeptide repeat domain"/>
    <property type="match status" value="1"/>
</dbReference>
<dbReference type="OMA" id="SEWIDFC"/>
<keyword evidence="1" id="KW-0677">Repeat</keyword>
<comment type="caution">
    <text evidence="3">The sequence shown here is derived from an EMBL/GenBank/DDBJ whole genome shotgun (WGS) entry which is preliminary data.</text>
</comment>
<dbReference type="InterPro" id="IPR002885">
    <property type="entry name" value="PPR_rpt"/>
</dbReference>
<dbReference type="Pfam" id="PF13812">
    <property type="entry name" value="PPR_3"/>
    <property type="match status" value="1"/>
</dbReference>
<gene>
    <name evidence="3" type="ORF">KI387_035726</name>
</gene>
<feature type="repeat" description="PPR" evidence="2">
    <location>
        <begin position="94"/>
        <end position="128"/>
    </location>
</feature>
<dbReference type="NCBIfam" id="TIGR00756">
    <property type="entry name" value="PPR"/>
    <property type="match status" value="2"/>
</dbReference>
<dbReference type="Proteomes" id="UP000824469">
    <property type="component" value="Unassembled WGS sequence"/>
</dbReference>
<evidence type="ECO:0000313" key="3">
    <source>
        <dbReference type="EMBL" id="KAH9307815.1"/>
    </source>
</evidence>
<evidence type="ECO:0000313" key="4">
    <source>
        <dbReference type="Proteomes" id="UP000824469"/>
    </source>
</evidence>
<organism evidence="3 4">
    <name type="scientific">Taxus chinensis</name>
    <name type="common">Chinese yew</name>
    <name type="synonym">Taxus wallichiana var. chinensis</name>
    <dbReference type="NCBI Taxonomy" id="29808"/>
    <lineage>
        <taxon>Eukaryota</taxon>
        <taxon>Viridiplantae</taxon>
        <taxon>Streptophyta</taxon>
        <taxon>Embryophyta</taxon>
        <taxon>Tracheophyta</taxon>
        <taxon>Spermatophyta</taxon>
        <taxon>Pinopsida</taxon>
        <taxon>Pinidae</taxon>
        <taxon>Conifers II</taxon>
        <taxon>Cupressales</taxon>
        <taxon>Taxaceae</taxon>
        <taxon>Taxus</taxon>
    </lineage>
</organism>
<dbReference type="GO" id="GO:0009658">
    <property type="term" value="P:chloroplast organization"/>
    <property type="evidence" value="ECO:0007669"/>
    <property type="project" value="InterPro"/>
</dbReference>
<proteinExistence type="predicted"/>
<accession>A0AA38FPN8</accession>